<evidence type="ECO:0000313" key="7">
    <source>
        <dbReference type="Proteomes" id="UP000541558"/>
    </source>
</evidence>
<sequence length="631" mass="70166">MNIMDQLIDFMNNPRLTSSLNRDPDVVSSGLDPKYPLTLFLALGIWLVYDRYQKAHTSPLPFEVTPPKAADPEWTSLPIPNANIESHLTNEEIMPPVALPGRRYITSFDPATGLHLQTVLADDEDLIESKIARAAKAQKYWKTTTYTQRRRVMSSLLKWLVDNQELCAQVACRDTGKTLLDASFGEILTTCSKLEWLINRGEKALKPEKRGTNMMMFYKKSEVHYEPLGVVAGVVSWNYPLHNSWSPIIASIFAGNGIILKCSENVVWSTSWFVEIIQQCLVTCGHDPELVQLVCCYPEQANALIQSPRIKHITFIGSDTVGRKVAMAATKHLTPVTLELGGKDPAIILPKANIEAIAPLLMRGVYQNMGQNCIGIERILVHSSLYDELFEYFESRVTRMRVGSVMAMSPEGYISTVDGGAMINGDRFAGLEKVLHDAEEAGAHIVGGKTYNHVYLENGYYFAPTIVGNVDPEMEIAKQEVFAPIALLMPYDRIEEAVNIANSTKYGLGASVWGPDQDLCLKVAKNLECGMVSLNDFGVFYINQDLPFGGAKGSGYGRFGGPEGLRSLTNPKSVIMDRFWINTSVPTVLHYPLRSLTNSWTFVSGLVEFLYGYGWRSRLSGLSRVIKTANK</sequence>
<proteinExistence type="inferred from homology"/>
<dbReference type="InterPro" id="IPR016163">
    <property type="entry name" value="Ald_DH_C"/>
</dbReference>
<dbReference type="InterPro" id="IPR016160">
    <property type="entry name" value="Ald_DH_CS_CYS"/>
</dbReference>
<dbReference type="OrthoDB" id="310895at2759"/>
<evidence type="ECO:0000259" key="5">
    <source>
        <dbReference type="Pfam" id="PF00171"/>
    </source>
</evidence>
<feature type="active site" evidence="3">
    <location>
        <position position="339"/>
    </location>
</feature>
<dbReference type="GO" id="GO:0016620">
    <property type="term" value="F:oxidoreductase activity, acting on the aldehyde or oxo group of donors, NAD or NADP as acceptor"/>
    <property type="evidence" value="ECO:0007669"/>
    <property type="project" value="InterPro"/>
</dbReference>
<evidence type="ECO:0000313" key="6">
    <source>
        <dbReference type="EMBL" id="KAF5324440.1"/>
    </source>
</evidence>
<organism evidence="6 7">
    <name type="scientific">Ephemerocybe angulata</name>
    <dbReference type="NCBI Taxonomy" id="980116"/>
    <lineage>
        <taxon>Eukaryota</taxon>
        <taxon>Fungi</taxon>
        <taxon>Dikarya</taxon>
        <taxon>Basidiomycota</taxon>
        <taxon>Agaricomycotina</taxon>
        <taxon>Agaricomycetes</taxon>
        <taxon>Agaricomycetidae</taxon>
        <taxon>Agaricales</taxon>
        <taxon>Agaricineae</taxon>
        <taxon>Psathyrellaceae</taxon>
        <taxon>Ephemerocybe</taxon>
    </lineage>
</organism>
<dbReference type="EMBL" id="JAACJK010000164">
    <property type="protein sequence ID" value="KAF5324440.1"/>
    <property type="molecule type" value="Genomic_DNA"/>
</dbReference>
<dbReference type="SUPFAM" id="SSF53720">
    <property type="entry name" value="ALDH-like"/>
    <property type="match status" value="1"/>
</dbReference>
<comment type="similarity">
    <text evidence="1 4">Belongs to the aldehyde dehydrogenase family.</text>
</comment>
<dbReference type="InterPro" id="IPR016161">
    <property type="entry name" value="Ald_DH/histidinol_DH"/>
</dbReference>
<keyword evidence="2 4" id="KW-0560">Oxidoreductase</keyword>
<dbReference type="Proteomes" id="UP000541558">
    <property type="component" value="Unassembled WGS sequence"/>
</dbReference>
<dbReference type="AlphaFoldDB" id="A0A8H5BJB3"/>
<evidence type="ECO:0000256" key="3">
    <source>
        <dbReference type="PROSITE-ProRule" id="PRU10007"/>
    </source>
</evidence>
<comment type="caution">
    <text evidence="6">The sequence shown here is derived from an EMBL/GenBank/DDBJ whole genome shotgun (WGS) entry which is preliminary data.</text>
</comment>
<dbReference type="CDD" id="cd07098">
    <property type="entry name" value="ALDH_F15-22"/>
    <property type="match status" value="1"/>
</dbReference>
<name>A0A8H5BJB3_9AGAR</name>
<protein>
    <recommendedName>
        <fullName evidence="5">Aldehyde dehydrogenase domain-containing protein</fullName>
    </recommendedName>
</protein>
<gene>
    <name evidence="6" type="ORF">D9611_004335</name>
</gene>
<dbReference type="PANTHER" id="PTHR11699">
    <property type="entry name" value="ALDEHYDE DEHYDROGENASE-RELATED"/>
    <property type="match status" value="1"/>
</dbReference>
<dbReference type="PROSITE" id="PS00687">
    <property type="entry name" value="ALDEHYDE_DEHYDR_GLU"/>
    <property type="match status" value="1"/>
</dbReference>
<accession>A0A8H5BJB3</accession>
<evidence type="ECO:0000256" key="2">
    <source>
        <dbReference type="ARBA" id="ARBA00023002"/>
    </source>
</evidence>
<dbReference type="Pfam" id="PF00171">
    <property type="entry name" value="Aldedh"/>
    <property type="match status" value="1"/>
</dbReference>
<dbReference type="PROSITE" id="PS00070">
    <property type="entry name" value="ALDEHYDE_DEHYDR_CYS"/>
    <property type="match status" value="1"/>
</dbReference>
<dbReference type="Gene3D" id="3.40.309.10">
    <property type="entry name" value="Aldehyde Dehydrogenase, Chain A, domain 2"/>
    <property type="match status" value="1"/>
</dbReference>
<reference evidence="6 7" key="1">
    <citation type="journal article" date="2020" name="ISME J.">
        <title>Uncovering the hidden diversity of litter-decomposition mechanisms in mushroom-forming fungi.</title>
        <authorList>
            <person name="Floudas D."/>
            <person name="Bentzer J."/>
            <person name="Ahren D."/>
            <person name="Johansson T."/>
            <person name="Persson P."/>
            <person name="Tunlid A."/>
        </authorList>
    </citation>
    <scope>NUCLEOTIDE SEQUENCE [LARGE SCALE GENOMIC DNA]</scope>
    <source>
        <strain evidence="6 7">CBS 175.51</strain>
    </source>
</reference>
<keyword evidence="7" id="KW-1185">Reference proteome</keyword>
<dbReference type="InterPro" id="IPR015590">
    <property type="entry name" value="Aldehyde_DH_dom"/>
</dbReference>
<evidence type="ECO:0000256" key="1">
    <source>
        <dbReference type="ARBA" id="ARBA00009986"/>
    </source>
</evidence>
<dbReference type="InterPro" id="IPR029510">
    <property type="entry name" value="Ald_DH_CS_GLU"/>
</dbReference>
<dbReference type="InterPro" id="IPR016162">
    <property type="entry name" value="Ald_DH_N"/>
</dbReference>
<dbReference type="Gene3D" id="3.40.605.10">
    <property type="entry name" value="Aldehyde Dehydrogenase, Chain A, domain 1"/>
    <property type="match status" value="1"/>
</dbReference>
<feature type="domain" description="Aldehyde dehydrogenase" evidence="5">
    <location>
        <begin position="104"/>
        <end position="574"/>
    </location>
</feature>
<evidence type="ECO:0000256" key="4">
    <source>
        <dbReference type="RuleBase" id="RU003345"/>
    </source>
</evidence>